<dbReference type="InterPro" id="IPR003439">
    <property type="entry name" value="ABC_transporter-like_ATP-bd"/>
</dbReference>
<evidence type="ECO:0000256" key="11">
    <source>
        <dbReference type="SAM" id="Phobius"/>
    </source>
</evidence>
<keyword evidence="2" id="KW-0813">Transport</keyword>
<dbReference type="CDD" id="cd03250">
    <property type="entry name" value="ABCC_MRP_domain1"/>
    <property type="match status" value="1"/>
</dbReference>
<feature type="transmembrane region" description="Helical" evidence="11">
    <location>
        <begin position="1093"/>
        <end position="1116"/>
    </location>
</feature>
<feature type="domain" description="ABC transmembrane type-1" evidence="13">
    <location>
        <begin position="369"/>
        <end position="665"/>
    </location>
</feature>
<dbReference type="FunFam" id="3.40.50.300:FF:000630">
    <property type="entry name" value="ATP-binding cassette (ABC) transporter, putative"/>
    <property type="match status" value="1"/>
</dbReference>
<dbReference type="PROSITE" id="PS50893">
    <property type="entry name" value="ABC_TRANSPORTER_2"/>
    <property type="match status" value="2"/>
</dbReference>
<dbReference type="VEuPathDB" id="FungiDB:MSYG_0216"/>
<dbReference type="GO" id="GO:0140359">
    <property type="term" value="F:ABC-type transporter activity"/>
    <property type="evidence" value="ECO:0007669"/>
    <property type="project" value="InterPro"/>
</dbReference>
<feature type="transmembrane region" description="Helical" evidence="11">
    <location>
        <begin position="155"/>
        <end position="174"/>
    </location>
</feature>
<evidence type="ECO:0000256" key="6">
    <source>
        <dbReference type="ARBA" id="ARBA00022840"/>
    </source>
</evidence>
<keyword evidence="4" id="KW-0677">Repeat</keyword>
<comment type="subcellular location">
    <subcellularLocation>
        <location evidence="1">Membrane</location>
        <topology evidence="1">Multi-pass membrane protein</topology>
    </subcellularLocation>
</comment>
<dbReference type="InterPro" id="IPR017871">
    <property type="entry name" value="ABC_transporter-like_CS"/>
</dbReference>
<feature type="transmembrane region" description="Helical" evidence="11">
    <location>
        <begin position="404"/>
        <end position="424"/>
    </location>
</feature>
<keyword evidence="5" id="KW-0547">Nucleotide-binding</keyword>
<keyword evidence="8 11" id="KW-0472">Membrane</keyword>
<keyword evidence="9" id="KW-0325">Glycoprotein</keyword>
<evidence type="ECO:0000256" key="4">
    <source>
        <dbReference type="ARBA" id="ARBA00022737"/>
    </source>
</evidence>
<name>A0A1M8A0C1_MALS4</name>
<keyword evidence="15" id="KW-1185">Reference proteome</keyword>
<accession>A0A1M8A0C1</accession>
<dbReference type="EMBL" id="LT671821">
    <property type="protein sequence ID" value="SHO75883.1"/>
    <property type="molecule type" value="Genomic_DNA"/>
</dbReference>
<feature type="transmembrane region" description="Helical" evidence="11">
    <location>
        <begin position="129"/>
        <end position="149"/>
    </location>
</feature>
<feature type="transmembrane region" description="Helical" evidence="11">
    <location>
        <begin position="1188"/>
        <end position="1209"/>
    </location>
</feature>
<feature type="transmembrane region" description="Helical" evidence="11">
    <location>
        <begin position="360"/>
        <end position="384"/>
    </location>
</feature>
<organism evidence="14 15">
    <name type="scientific">Malassezia sympodialis (strain ATCC 42132)</name>
    <name type="common">Atopic eczema-associated yeast</name>
    <dbReference type="NCBI Taxonomy" id="1230383"/>
    <lineage>
        <taxon>Eukaryota</taxon>
        <taxon>Fungi</taxon>
        <taxon>Dikarya</taxon>
        <taxon>Basidiomycota</taxon>
        <taxon>Ustilaginomycotina</taxon>
        <taxon>Malasseziomycetes</taxon>
        <taxon>Malasseziales</taxon>
        <taxon>Malasseziaceae</taxon>
        <taxon>Malassezia</taxon>
    </lineage>
</organism>
<feature type="transmembrane region" description="Helical" evidence="11">
    <location>
        <begin position="1272"/>
        <end position="1294"/>
    </location>
</feature>
<dbReference type="Proteomes" id="UP000186303">
    <property type="component" value="Chromosome 1"/>
</dbReference>
<feature type="domain" description="ABC transporter" evidence="12">
    <location>
        <begin position="1363"/>
        <end position="1608"/>
    </location>
</feature>
<dbReference type="GO" id="GO:0005524">
    <property type="term" value="F:ATP binding"/>
    <property type="evidence" value="ECO:0007669"/>
    <property type="project" value="UniProtKB-KW"/>
</dbReference>
<dbReference type="Pfam" id="PF00664">
    <property type="entry name" value="ABC_membrane"/>
    <property type="match status" value="2"/>
</dbReference>
<evidence type="ECO:0000313" key="15">
    <source>
        <dbReference type="Proteomes" id="UP000186303"/>
    </source>
</evidence>
<evidence type="ECO:0000259" key="13">
    <source>
        <dbReference type="PROSITE" id="PS50929"/>
    </source>
</evidence>
<feature type="transmembrane region" description="Helical" evidence="11">
    <location>
        <begin position="211"/>
        <end position="232"/>
    </location>
</feature>
<dbReference type="Gene3D" id="1.20.1560.10">
    <property type="entry name" value="ABC transporter type 1, transmembrane domain"/>
    <property type="match status" value="2"/>
</dbReference>
<reference evidence="15" key="1">
    <citation type="journal article" date="2017" name="Nucleic Acids Res.">
        <title>Proteogenomics produces comprehensive and highly accurate protein-coding gene annotation in a complete genome assembly of Malassezia sympodialis.</title>
        <authorList>
            <person name="Zhu Y."/>
            <person name="Engstroem P.G."/>
            <person name="Tellgren-Roth C."/>
            <person name="Baudo C.D."/>
            <person name="Kennell J.C."/>
            <person name="Sun S."/>
            <person name="Billmyre R.B."/>
            <person name="Schroeder M.S."/>
            <person name="Andersson A."/>
            <person name="Holm T."/>
            <person name="Sigurgeirsson B."/>
            <person name="Wu G."/>
            <person name="Sankaranarayanan S.R."/>
            <person name="Siddharthan R."/>
            <person name="Sanyal K."/>
            <person name="Lundeberg J."/>
            <person name="Nystedt B."/>
            <person name="Boekhout T."/>
            <person name="Dawson T.L. Jr."/>
            <person name="Heitman J."/>
            <person name="Scheynius A."/>
            <person name="Lehtioe J."/>
        </authorList>
    </citation>
    <scope>NUCLEOTIDE SEQUENCE [LARGE SCALE GENOMIC DNA]</scope>
    <source>
        <strain evidence="15">ATCC 42132</strain>
    </source>
</reference>
<dbReference type="Pfam" id="PF00005">
    <property type="entry name" value="ABC_tran"/>
    <property type="match status" value="2"/>
</dbReference>
<evidence type="ECO:0000256" key="5">
    <source>
        <dbReference type="ARBA" id="ARBA00022741"/>
    </source>
</evidence>
<dbReference type="GO" id="GO:0016887">
    <property type="term" value="F:ATP hydrolysis activity"/>
    <property type="evidence" value="ECO:0007669"/>
    <property type="project" value="InterPro"/>
</dbReference>
<dbReference type="OMA" id="LAQDYWI"/>
<dbReference type="CDD" id="cd03244">
    <property type="entry name" value="ABCC_MRP_domain2"/>
    <property type="match status" value="1"/>
</dbReference>
<evidence type="ECO:0000259" key="12">
    <source>
        <dbReference type="PROSITE" id="PS50893"/>
    </source>
</evidence>
<dbReference type="InterPro" id="IPR011527">
    <property type="entry name" value="ABC1_TM_dom"/>
</dbReference>
<feature type="domain" description="ABC transporter" evidence="12">
    <location>
        <begin position="709"/>
        <end position="957"/>
    </location>
</feature>
<dbReference type="SUPFAM" id="SSF52540">
    <property type="entry name" value="P-loop containing nucleoside triphosphate hydrolases"/>
    <property type="match status" value="2"/>
</dbReference>
<dbReference type="Gene3D" id="3.40.50.300">
    <property type="entry name" value="P-loop containing nucleotide triphosphate hydrolases"/>
    <property type="match status" value="2"/>
</dbReference>
<dbReference type="STRING" id="1230383.A0A1M8A0C1"/>
<feature type="transmembrane region" description="Helical" evidence="11">
    <location>
        <begin position="1021"/>
        <end position="1040"/>
    </location>
</feature>
<keyword evidence="7 11" id="KW-1133">Transmembrane helix</keyword>
<evidence type="ECO:0000256" key="7">
    <source>
        <dbReference type="ARBA" id="ARBA00022989"/>
    </source>
</evidence>
<dbReference type="PANTHER" id="PTHR24223:SF353">
    <property type="entry name" value="ABC TRANSPORTER ATP-BINDING PROTEIN_PERMEASE VMR1-RELATED"/>
    <property type="match status" value="1"/>
</dbReference>
<dbReference type="InterPro" id="IPR050173">
    <property type="entry name" value="ABC_transporter_C-like"/>
</dbReference>
<protein>
    <submittedName>
        <fullName evidence="14">Similar to S.cerevisiae protein YBT1 (Transporter of the ATP-binding cassette (ABC) family)</fullName>
    </submittedName>
</protein>
<dbReference type="PROSITE" id="PS50929">
    <property type="entry name" value="ABC_TM1F"/>
    <property type="match status" value="2"/>
</dbReference>
<dbReference type="InterPro" id="IPR003593">
    <property type="entry name" value="AAA+_ATPase"/>
</dbReference>
<keyword evidence="3 11" id="KW-0812">Transmembrane</keyword>
<dbReference type="InterPro" id="IPR036640">
    <property type="entry name" value="ABC1_TM_sf"/>
</dbReference>
<feature type="transmembrane region" description="Helical" evidence="11">
    <location>
        <begin position="1300"/>
        <end position="1320"/>
    </location>
</feature>
<evidence type="ECO:0000256" key="3">
    <source>
        <dbReference type="ARBA" id="ARBA00022692"/>
    </source>
</evidence>
<dbReference type="SUPFAM" id="SSF90123">
    <property type="entry name" value="ABC transporter transmembrane region"/>
    <property type="match status" value="2"/>
</dbReference>
<sequence>MPLAGSPCSWTTPFGKEDWTPCFRITVLNAVIPLCVFAASALAWLGANLRDSRERRSKLALEVAHLNPESSHFYNAISEESSPVTPSTVAEQVFQAENIVLIDQALSIKEDLSDHAAAQRRDILRYRKCILELILSIITAVICMGSMATQANVGLAWPIYWIYFAIITASSLWSSHSMHKHKLVLSCIGALIALSNVRSAFLLSMDSKARILVVIQAIVVVPIFGLSIMTPVTQALPSGLRALQETMHKHTLYSELRTAVPTPPRIQRVVDNNEDAIIPSFSKDSSPLLPPPEQHASILSRALFQFIQPFIWKHYFEPITLKDVPQLMSSDRASAVTATFRIHNGPETRRPLWKRLVRHFLPLFTYQCACGLLATFLTLAPVFFLSRLLNFFSLRFNAQEDMPLHLGVFFALGMFVSQILLAICQSQSLMTGRHICVQLRALVSYEVLSKTIRRGYCAKKKVDEEKTGDDIAQNEKASATDGAITNLVSVDVNSISELAAYMHFLIPQQPLTVLMGVFYVTTLLGWSAVVGLILLVVAIPIQAYLTRIQVIVQENMLRATDERLNLATEVLNCIKTVKFFAWETPFERRMNETRINELRLLRRHFLYSILIHMSFIATPMLVTIATFGVHTLLFKRELTAEKAFTALALFNTLRGPLADLPSMIHWLLSAIVSVRRIDNFLNEPDTMKYEQLLGMKQPRVVDYASLGKLGFKNATFTHGSDPKTAEEEGRFVLRDLNCQFPVGQLSVIVGPVGSGKSSLLLAMLGELHRVSGTTMMPCAISRSLVEPDPVTKLTETVAYCSQNAWLLGTTVRENILFGTEYDDERYHEVLRACALEPDLDILEFHDETEVGEKGTSLSGGQKARIALARAFYSHAKHILIDDALSAVDAHTAKHLHQHCFQGPLSQGRTIILVTHAAALMLPSASYVVVMDGGRVAAQGSSEQLLSEGKICRALLESAPEADEDERKTFISEEELKSRKEKANQQRARKLQADKNEERLSREHSSLYLYWFYMSSVAKSRFVAAMVWITLLILYISIRVADVGSGAWLRSWARSYDKAATTVQTTLRALIFSDLPTPNEVHEQQKTWYYLKGYAAIILLFVLISFATDLVQYAASLQSSKLLYSRMMRALLQARPQFYDRTPIGRITNRLSRDMQDIDRELIPIVQMAVENLISLVSIIAVICWATPKFLLVLGFITAVYYLIGSLYLASSRDLKRIESIQRSPLYTLVGETIAGTITIRAYSDGERIMRQCLGLLDKWNRAFLLLWYENRWLSICCDIAGSGVTFIAALFLLLGGSDAALAGFTLSYAIMLVEVLLWLVRLYSTMEINMNAVERVGEYIWIESEKQDGQEPPAHWPTDTGAIHVQDLSVRYGKQFPLALQNVSFSIQPGEKVGIVGRTGSGKSTLSLAFFRFLEAERGSITIDGIDISTLSLSALRRKLTIIPQDSQLFKGTVRSNLDPFQLTEDADMWFALQRCQLTSPGPDPHTPGEGSIIRSLDDPVDQGGANFSAGQRQLLSLARGLLKMRDSKVLILDESTANLDSESDALIQRTIREQMAPGATILTVAHRLKTIIDYDKVLVLGQGKVVEYDSPSSLISNTNSSFYQLCEQSGEMETLRDIAMQRVLSKHH</sequence>
<dbReference type="FunFam" id="1.20.1560.10:FF:000013">
    <property type="entry name" value="ABC transporter C family member 2"/>
    <property type="match status" value="1"/>
</dbReference>
<feature type="transmembrane region" description="Helical" evidence="11">
    <location>
        <begin position="23"/>
        <end position="47"/>
    </location>
</feature>
<dbReference type="PANTHER" id="PTHR24223">
    <property type="entry name" value="ATP-BINDING CASSETTE SUB-FAMILY C"/>
    <property type="match status" value="1"/>
</dbReference>
<dbReference type="GO" id="GO:0000329">
    <property type="term" value="C:fungal-type vacuole membrane"/>
    <property type="evidence" value="ECO:0007669"/>
    <property type="project" value="TreeGrafter"/>
</dbReference>
<keyword evidence="6 14" id="KW-0067">ATP-binding</keyword>
<evidence type="ECO:0000256" key="1">
    <source>
        <dbReference type="ARBA" id="ARBA00004141"/>
    </source>
</evidence>
<dbReference type="OrthoDB" id="6500128at2759"/>
<gene>
    <name evidence="14" type="ORF">MSYG_0216</name>
</gene>
<dbReference type="InterPro" id="IPR027417">
    <property type="entry name" value="P-loop_NTPase"/>
</dbReference>
<dbReference type="CDD" id="cd18604">
    <property type="entry name" value="ABC_6TM_VMR1_D2_like"/>
    <property type="match status" value="1"/>
</dbReference>
<dbReference type="SMART" id="SM00382">
    <property type="entry name" value="AAA"/>
    <property type="match status" value="2"/>
</dbReference>
<feature type="transmembrane region" description="Helical" evidence="11">
    <location>
        <begin position="1161"/>
        <end position="1182"/>
    </location>
</feature>
<evidence type="ECO:0000256" key="2">
    <source>
        <dbReference type="ARBA" id="ARBA00022448"/>
    </source>
</evidence>
<dbReference type="PROSITE" id="PS00211">
    <property type="entry name" value="ABC_TRANSPORTER_1"/>
    <property type="match status" value="2"/>
</dbReference>
<proteinExistence type="predicted"/>
<dbReference type="CDD" id="cd18596">
    <property type="entry name" value="ABC_6TM_VMR1_D1_like"/>
    <property type="match status" value="1"/>
</dbReference>
<evidence type="ECO:0000313" key="14">
    <source>
        <dbReference type="EMBL" id="SHO75883.1"/>
    </source>
</evidence>
<dbReference type="FunFam" id="3.40.50.300:FF:000825">
    <property type="entry name" value="ABC bile acid transporter"/>
    <property type="match status" value="1"/>
</dbReference>
<feature type="domain" description="ABC transmembrane type-1" evidence="13">
    <location>
        <begin position="1084"/>
        <end position="1327"/>
    </location>
</feature>
<feature type="transmembrane region" description="Helical" evidence="11">
    <location>
        <begin position="605"/>
        <end position="634"/>
    </location>
</feature>
<feature type="region of interest" description="Disordered" evidence="10">
    <location>
        <begin position="973"/>
        <end position="995"/>
    </location>
</feature>
<feature type="transmembrane region" description="Helical" evidence="11">
    <location>
        <begin position="511"/>
        <end position="539"/>
    </location>
</feature>
<evidence type="ECO:0000256" key="8">
    <source>
        <dbReference type="ARBA" id="ARBA00023136"/>
    </source>
</evidence>
<evidence type="ECO:0000256" key="9">
    <source>
        <dbReference type="ARBA" id="ARBA00023180"/>
    </source>
</evidence>
<feature type="compositionally biased region" description="Basic and acidic residues" evidence="10">
    <location>
        <begin position="973"/>
        <end position="983"/>
    </location>
</feature>
<evidence type="ECO:0000256" key="10">
    <source>
        <dbReference type="SAM" id="MobiDB-lite"/>
    </source>
</evidence>